<organism evidence="1 2">
    <name type="scientific">Neisseria mucosa C102</name>
    <dbReference type="NCBI Taxonomy" id="435832"/>
    <lineage>
        <taxon>Bacteria</taxon>
        <taxon>Pseudomonadati</taxon>
        <taxon>Pseudomonadota</taxon>
        <taxon>Betaproteobacteria</taxon>
        <taxon>Neisseriales</taxon>
        <taxon>Neisseriaceae</taxon>
        <taxon>Neisseria</taxon>
    </lineage>
</organism>
<comment type="caution">
    <text evidence="1">The sequence shown here is derived from an EMBL/GenBank/DDBJ whole genome shotgun (WGS) entry which is preliminary data.</text>
</comment>
<protein>
    <recommendedName>
        <fullName evidence="3">Secreted protein</fullName>
    </recommendedName>
</protein>
<evidence type="ECO:0000313" key="1">
    <source>
        <dbReference type="EMBL" id="EFV80031.1"/>
    </source>
</evidence>
<gene>
    <name evidence="1" type="ORF">HMPREF0604_01552</name>
</gene>
<sequence>MKQNKKATSATFLFWLIVSRVPQADKQSKAVMFKPDGTRPTLYHQTAPAHIRAEKRRIV</sequence>
<keyword evidence="2" id="KW-1185">Reference proteome</keyword>
<evidence type="ECO:0000313" key="2">
    <source>
        <dbReference type="Proteomes" id="UP000003612"/>
    </source>
</evidence>
<reference evidence="1 2" key="1">
    <citation type="submission" date="2010-12" db="EMBL/GenBank/DDBJ databases">
        <title>The Genome Sequence of Neisseria mucosa strain C102.</title>
        <authorList>
            <consortium name="The Broad Institute Genome Sequencing Platform"/>
            <person name="Earl A."/>
            <person name="Ward D."/>
            <person name="Feldgarden M."/>
            <person name="Gevers D."/>
            <person name="Sibley C.D."/>
            <person name="Field T.R."/>
            <person name="Grinwis M."/>
            <person name="Eshaghurshan C.S."/>
            <person name="Surette M."/>
            <person name="Young S.K."/>
            <person name="Zeng Q."/>
            <person name="Gargeya S."/>
            <person name="Fitzgerald M."/>
            <person name="Haas B."/>
            <person name="Abouelleil A."/>
            <person name="Alvarado L."/>
            <person name="Arachchi H.M."/>
            <person name="Berlin A."/>
            <person name="Brown A."/>
            <person name="Chapman S.B."/>
            <person name="Chen Z."/>
            <person name="Dunbar C."/>
            <person name="Freedman E."/>
            <person name="Gearin G."/>
            <person name="Gellesch M."/>
            <person name="Goldberg J."/>
            <person name="Griggs A."/>
            <person name="Gujja S."/>
            <person name="Heilman E."/>
            <person name="Heiman D."/>
            <person name="Howarth C."/>
            <person name="Larson L."/>
            <person name="Lui A."/>
            <person name="MacDonald P.J.P."/>
            <person name="Mehta T."/>
            <person name="Montmayeur A."/>
            <person name="Murphy C."/>
            <person name="Neiman D."/>
            <person name="Pearson M."/>
            <person name="Priest M."/>
            <person name="Roberts A."/>
            <person name="Saif S."/>
            <person name="Shea T."/>
            <person name="Shenoy N."/>
            <person name="Sisk P."/>
            <person name="Stolte C."/>
            <person name="Sykes S."/>
            <person name="White J."/>
            <person name="Yandava C."/>
            <person name="Nusbaum C."/>
            <person name="Birren B."/>
        </authorList>
    </citation>
    <scope>NUCLEOTIDE SEQUENCE [LARGE SCALE GENOMIC DNA]</scope>
    <source>
        <strain evidence="1 2">C102</strain>
    </source>
</reference>
<evidence type="ECO:0008006" key="3">
    <source>
        <dbReference type="Google" id="ProtNLM"/>
    </source>
</evidence>
<dbReference type="Proteomes" id="UP000003612">
    <property type="component" value="Unassembled WGS sequence"/>
</dbReference>
<proteinExistence type="predicted"/>
<name>A0ABN0C9S9_NEIMU</name>
<dbReference type="EMBL" id="ACRG01000016">
    <property type="protein sequence ID" value="EFV80031.1"/>
    <property type="molecule type" value="Genomic_DNA"/>
</dbReference>
<accession>A0ABN0C9S9</accession>